<dbReference type="VEuPathDB" id="FungiDB:BD410DRAFT_776178"/>
<keyword evidence="4" id="KW-1185">Reference proteome</keyword>
<keyword evidence="2" id="KW-0472">Membrane</keyword>
<protein>
    <submittedName>
        <fullName evidence="3">Uncharacterized protein</fullName>
    </submittedName>
</protein>
<gene>
    <name evidence="3" type="ORF">BD410DRAFT_776178</name>
</gene>
<dbReference type="EMBL" id="ML170222">
    <property type="protein sequence ID" value="TDL17404.1"/>
    <property type="molecule type" value="Genomic_DNA"/>
</dbReference>
<feature type="transmembrane region" description="Helical" evidence="2">
    <location>
        <begin position="31"/>
        <end position="52"/>
    </location>
</feature>
<feature type="transmembrane region" description="Helical" evidence="2">
    <location>
        <begin position="106"/>
        <end position="128"/>
    </location>
</feature>
<dbReference type="AlphaFoldDB" id="A0A4Y7PPW1"/>
<evidence type="ECO:0000313" key="4">
    <source>
        <dbReference type="Proteomes" id="UP000294933"/>
    </source>
</evidence>
<keyword evidence="2" id="KW-0812">Transmembrane</keyword>
<evidence type="ECO:0000256" key="2">
    <source>
        <dbReference type="SAM" id="Phobius"/>
    </source>
</evidence>
<name>A0A4Y7PPW1_9AGAM</name>
<sequence>MCTIGSVAAACHAIWSVRHITSVAVKDESRWGYAIFTLSLAANSIATALLAYKIWAHETRVNAVLSEGSRTVRFSNMVIVKIVLESGMLNAAYLVAYVAILRCGTHGLEILSLMFTPFVGIIFATVILRTTTATQRHLMAASRDARSQASSLQFPQAVRTARSEDMESNTATDAVDVVMDQQSPKVES</sequence>
<feature type="transmembrane region" description="Helical" evidence="2">
    <location>
        <begin position="78"/>
        <end position="100"/>
    </location>
</feature>
<evidence type="ECO:0000313" key="3">
    <source>
        <dbReference type="EMBL" id="TDL17404.1"/>
    </source>
</evidence>
<reference evidence="3 4" key="1">
    <citation type="submission" date="2018-06" db="EMBL/GenBank/DDBJ databases">
        <title>A transcriptomic atlas of mushroom development highlights an independent origin of complex multicellularity.</title>
        <authorList>
            <consortium name="DOE Joint Genome Institute"/>
            <person name="Krizsan K."/>
            <person name="Almasi E."/>
            <person name="Merenyi Z."/>
            <person name="Sahu N."/>
            <person name="Viragh M."/>
            <person name="Koszo T."/>
            <person name="Mondo S."/>
            <person name="Kiss B."/>
            <person name="Balint B."/>
            <person name="Kues U."/>
            <person name="Barry K."/>
            <person name="Hegedus J.C."/>
            <person name="Henrissat B."/>
            <person name="Johnson J."/>
            <person name="Lipzen A."/>
            <person name="Ohm R."/>
            <person name="Nagy I."/>
            <person name="Pangilinan J."/>
            <person name="Yan J."/>
            <person name="Xiong Y."/>
            <person name="Grigoriev I.V."/>
            <person name="Hibbett D.S."/>
            <person name="Nagy L.G."/>
        </authorList>
    </citation>
    <scope>NUCLEOTIDE SEQUENCE [LARGE SCALE GENOMIC DNA]</scope>
    <source>
        <strain evidence="3 4">SZMC22713</strain>
    </source>
</reference>
<dbReference type="OrthoDB" id="2756618at2759"/>
<accession>A0A4Y7PPW1</accession>
<dbReference type="Proteomes" id="UP000294933">
    <property type="component" value="Unassembled WGS sequence"/>
</dbReference>
<feature type="region of interest" description="Disordered" evidence="1">
    <location>
        <begin position="151"/>
        <end position="188"/>
    </location>
</feature>
<keyword evidence="2" id="KW-1133">Transmembrane helix</keyword>
<organism evidence="3 4">
    <name type="scientific">Rickenella mellea</name>
    <dbReference type="NCBI Taxonomy" id="50990"/>
    <lineage>
        <taxon>Eukaryota</taxon>
        <taxon>Fungi</taxon>
        <taxon>Dikarya</taxon>
        <taxon>Basidiomycota</taxon>
        <taxon>Agaricomycotina</taxon>
        <taxon>Agaricomycetes</taxon>
        <taxon>Hymenochaetales</taxon>
        <taxon>Rickenellaceae</taxon>
        <taxon>Rickenella</taxon>
    </lineage>
</organism>
<evidence type="ECO:0000256" key="1">
    <source>
        <dbReference type="SAM" id="MobiDB-lite"/>
    </source>
</evidence>
<proteinExistence type="predicted"/>